<name>Q12LU6_SHEDO</name>
<dbReference type="KEGG" id="sdn:Sden_2300"/>
<organism evidence="1 2">
    <name type="scientific">Shewanella denitrificans (strain OS217 / ATCC BAA-1090 / DSM 15013)</name>
    <dbReference type="NCBI Taxonomy" id="318161"/>
    <lineage>
        <taxon>Bacteria</taxon>
        <taxon>Pseudomonadati</taxon>
        <taxon>Pseudomonadota</taxon>
        <taxon>Gammaproteobacteria</taxon>
        <taxon>Alteromonadales</taxon>
        <taxon>Shewanellaceae</taxon>
        <taxon>Shewanella</taxon>
    </lineage>
</organism>
<dbReference type="STRING" id="318161.Sden_2300"/>
<dbReference type="Gene3D" id="1.10.150.240">
    <property type="entry name" value="Putative phosphatase, domain 2"/>
    <property type="match status" value="1"/>
</dbReference>
<evidence type="ECO:0000313" key="1">
    <source>
        <dbReference type="EMBL" id="ABE55580.1"/>
    </source>
</evidence>
<dbReference type="PANTHER" id="PTHR43434:SF24">
    <property type="entry name" value="HYDROLASE-RELATED"/>
    <property type="match status" value="1"/>
</dbReference>
<dbReference type="SUPFAM" id="SSF56784">
    <property type="entry name" value="HAD-like"/>
    <property type="match status" value="1"/>
</dbReference>
<protein>
    <submittedName>
        <fullName evidence="1">HAD-superfamily hydrolase subfamily IA, variant 3</fullName>
    </submittedName>
</protein>
<dbReference type="eggNOG" id="COG0546">
    <property type="taxonomic scope" value="Bacteria"/>
</dbReference>
<reference evidence="1 2" key="1">
    <citation type="submission" date="2006-03" db="EMBL/GenBank/DDBJ databases">
        <title>Complete sequence of Shewanella denitrificans OS217.</title>
        <authorList>
            <consortium name="US DOE Joint Genome Institute"/>
            <person name="Copeland A."/>
            <person name="Lucas S."/>
            <person name="Lapidus A."/>
            <person name="Barry K."/>
            <person name="Detter J.C."/>
            <person name="Glavina del Rio T."/>
            <person name="Hammon N."/>
            <person name="Israni S."/>
            <person name="Dalin E."/>
            <person name="Tice H."/>
            <person name="Pitluck S."/>
            <person name="Brettin T."/>
            <person name="Bruce D."/>
            <person name="Han C."/>
            <person name="Tapia R."/>
            <person name="Gilna P."/>
            <person name="Kiss H."/>
            <person name="Schmutz J."/>
            <person name="Larimer F."/>
            <person name="Land M."/>
            <person name="Hauser L."/>
            <person name="Kyrpides N."/>
            <person name="Lykidis A."/>
            <person name="Richardson P."/>
        </authorList>
    </citation>
    <scope>NUCLEOTIDE SEQUENCE [LARGE SCALE GENOMIC DNA]</scope>
    <source>
        <strain evidence="2">OS217 / ATCC BAA-1090 / DSM 15013</strain>
    </source>
</reference>
<dbReference type="GO" id="GO:0008967">
    <property type="term" value="F:phosphoglycolate phosphatase activity"/>
    <property type="evidence" value="ECO:0007669"/>
    <property type="project" value="TreeGrafter"/>
</dbReference>
<dbReference type="NCBIfam" id="TIGR01549">
    <property type="entry name" value="HAD-SF-IA-v1"/>
    <property type="match status" value="1"/>
</dbReference>
<dbReference type="PANTHER" id="PTHR43434">
    <property type="entry name" value="PHOSPHOGLYCOLATE PHOSPHATASE"/>
    <property type="match status" value="1"/>
</dbReference>
<proteinExistence type="predicted"/>
<dbReference type="EMBL" id="CP000302">
    <property type="protein sequence ID" value="ABE55580.1"/>
    <property type="molecule type" value="Genomic_DNA"/>
</dbReference>
<dbReference type="InterPro" id="IPR023198">
    <property type="entry name" value="PGP-like_dom2"/>
</dbReference>
<keyword evidence="1" id="KW-0378">Hydrolase</keyword>
<dbReference type="InterPro" id="IPR050155">
    <property type="entry name" value="HAD-like_hydrolase_sf"/>
</dbReference>
<sequence>MNSRQYDLVIFDWDGTLMDSVAKIVTSLQSVAQELNIPIPTEEAVRDIIGLSMQQVLPILFAGHQSLFDDILTSYKKHYLALEAVPSPLFYGVEDLLKQLTAAGVTLAIATGKGRGGLERVLGVTGIGHYFAASRTADEAKSKPHPQMLQSLLAEFDIPAQRAVMIGDSVLDLTMANHAGMHCIGVSYGAHKEGKLLSQSPKAVVHCASQILAHL</sequence>
<dbReference type="InterPro" id="IPR023214">
    <property type="entry name" value="HAD_sf"/>
</dbReference>
<dbReference type="SFLD" id="SFLDS00003">
    <property type="entry name" value="Haloacid_Dehalogenase"/>
    <property type="match status" value="1"/>
</dbReference>
<dbReference type="OrthoDB" id="9782449at2"/>
<dbReference type="RefSeq" id="WP_011496731.1">
    <property type="nucleotide sequence ID" value="NC_007954.1"/>
</dbReference>
<dbReference type="NCBIfam" id="TIGR01509">
    <property type="entry name" value="HAD-SF-IA-v3"/>
    <property type="match status" value="1"/>
</dbReference>
<dbReference type="InterPro" id="IPR041492">
    <property type="entry name" value="HAD_2"/>
</dbReference>
<gene>
    <name evidence="1" type="ordered locus">Sden_2300</name>
</gene>
<dbReference type="GO" id="GO:0005829">
    <property type="term" value="C:cytosol"/>
    <property type="evidence" value="ECO:0007669"/>
    <property type="project" value="TreeGrafter"/>
</dbReference>
<dbReference type="SFLD" id="SFLDG01135">
    <property type="entry name" value="C1.5.6:_HAD__Beta-PGM__Phospha"/>
    <property type="match status" value="1"/>
</dbReference>
<dbReference type="Gene3D" id="3.40.50.1000">
    <property type="entry name" value="HAD superfamily/HAD-like"/>
    <property type="match status" value="1"/>
</dbReference>
<accession>Q12LU6</accession>
<dbReference type="InterPro" id="IPR006439">
    <property type="entry name" value="HAD-SF_hydro_IA"/>
</dbReference>
<dbReference type="AlphaFoldDB" id="Q12LU6"/>
<keyword evidence="2" id="KW-1185">Reference proteome</keyword>
<dbReference type="SFLD" id="SFLDG01129">
    <property type="entry name" value="C1.5:_HAD__Beta-PGM__Phosphata"/>
    <property type="match status" value="1"/>
</dbReference>
<evidence type="ECO:0000313" key="2">
    <source>
        <dbReference type="Proteomes" id="UP000001982"/>
    </source>
</evidence>
<dbReference type="Proteomes" id="UP000001982">
    <property type="component" value="Chromosome"/>
</dbReference>
<dbReference type="Pfam" id="PF13419">
    <property type="entry name" value="HAD_2"/>
    <property type="match status" value="1"/>
</dbReference>
<dbReference type="GO" id="GO:0006281">
    <property type="term" value="P:DNA repair"/>
    <property type="evidence" value="ECO:0007669"/>
    <property type="project" value="TreeGrafter"/>
</dbReference>
<dbReference type="HOGENOM" id="CLU_045011_19_2_6"/>
<dbReference type="InterPro" id="IPR036412">
    <property type="entry name" value="HAD-like_sf"/>
</dbReference>